<keyword evidence="4" id="KW-1185">Reference proteome</keyword>
<keyword evidence="2" id="KW-0812">Transmembrane</keyword>
<evidence type="ECO:0000256" key="2">
    <source>
        <dbReference type="SAM" id="Phobius"/>
    </source>
</evidence>
<gene>
    <name evidence="3" type="ORF">RI845_14000</name>
</gene>
<evidence type="ECO:0000256" key="1">
    <source>
        <dbReference type="SAM" id="MobiDB-lite"/>
    </source>
</evidence>
<name>A0ABY9TIK3_9GAMM</name>
<keyword evidence="2" id="KW-0472">Membrane</keyword>
<evidence type="ECO:0000313" key="4">
    <source>
        <dbReference type="Proteomes" id="UP001248581"/>
    </source>
</evidence>
<dbReference type="InterPro" id="IPR012902">
    <property type="entry name" value="N_methyl_site"/>
</dbReference>
<sequence>MKISTKGFGLIEVLVALAIMAVGLLAVGAFQSGLVTESADSKTRAEAIALAQSRIEELRNYTLDAINATEFDTLFATITDGNQTTHTGTNTTFTRTDTVASPGDTKELTVSVTWVDTANETYEISLKTELAWESPSLAGEIEDLDDADTLVRSATGRAKLGEGQVGDGESPDTDTNGDLTGLLDRGDGDLRLTSDDDVVLTLKDACEIGDGGNPDGCTGFVEISGRVYIDTAAQKSWELGEIYVKASDAAFCQRYYLKEIDGEIKPQAITSSTTDAYETDNNSYKYFDYTCYLGGGWHGNVGIVFSDGTGSNVGVGVKDKVCQGDPTSIDAFADPRVASRRVYRGMTYLIDAGTGVQEVDPDTGLNIYYSIGVKDAMKLPDPKAVPVQASHDFVVTQLSDNDGASCIGVSNNGPMMRTDSNSGELFSGNPTDFYCLNTPAVDADGNMLTYYDDIKLDAFGFEIDDTCPFDPSDPPSTKYTVSGAIYFKADMLWSNYDIIKTTWMNTSDGVGNCEITDPIYADDSFEITYACTVYDWPDTEDSTLGWNGYVQINPDITEMACDNLRQYHTTVKSNMDNQNFSCQLGEVFNVYGRITEANGGKGITQIESSDGNCLPADDGLSYSCTSSNLLTDPAKWTGFLSFTSSKDICISAPNPTPVGGVEIIDNLKTSIIKFTDVEPNSVQVDITVLTNGSCP</sequence>
<dbReference type="RefSeq" id="WP_348386783.1">
    <property type="nucleotide sequence ID" value="NZ_CP134146.1"/>
</dbReference>
<protein>
    <submittedName>
        <fullName evidence="3">Prepilin-type N-terminal cleavage/methylation domain-containing protein</fullName>
    </submittedName>
</protein>
<dbReference type="Pfam" id="PF07963">
    <property type="entry name" value="N_methyl"/>
    <property type="match status" value="1"/>
</dbReference>
<evidence type="ECO:0000313" key="3">
    <source>
        <dbReference type="EMBL" id="WNC67624.1"/>
    </source>
</evidence>
<reference evidence="4" key="1">
    <citation type="submission" date="2023-09" db="EMBL/GenBank/DDBJ databases">
        <authorList>
            <person name="Li S."/>
            <person name="Li X."/>
            <person name="Zhang C."/>
            <person name="Zhao Z."/>
        </authorList>
    </citation>
    <scope>NUCLEOTIDE SEQUENCE [LARGE SCALE GENOMIC DNA]</scope>
    <source>
        <strain evidence="4">SQ345</strain>
    </source>
</reference>
<dbReference type="Proteomes" id="UP001248581">
    <property type="component" value="Chromosome"/>
</dbReference>
<dbReference type="NCBIfam" id="TIGR02532">
    <property type="entry name" value="IV_pilin_GFxxxE"/>
    <property type="match status" value="1"/>
</dbReference>
<accession>A0ABY9TIK3</accession>
<dbReference type="EMBL" id="CP134146">
    <property type="protein sequence ID" value="WNC67624.1"/>
    <property type="molecule type" value="Genomic_DNA"/>
</dbReference>
<organism evidence="3 4">
    <name type="scientific">Thalassotalea nanhaiensis</name>
    <dbReference type="NCBI Taxonomy" id="3065648"/>
    <lineage>
        <taxon>Bacteria</taxon>
        <taxon>Pseudomonadati</taxon>
        <taxon>Pseudomonadota</taxon>
        <taxon>Gammaproteobacteria</taxon>
        <taxon>Alteromonadales</taxon>
        <taxon>Colwelliaceae</taxon>
        <taxon>Thalassotalea</taxon>
    </lineage>
</organism>
<proteinExistence type="predicted"/>
<feature type="region of interest" description="Disordered" evidence="1">
    <location>
        <begin position="156"/>
        <end position="177"/>
    </location>
</feature>
<keyword evidence="2" id="KW-1133">Transmembrane helix</keyword>
<feature type="transmembrane region" description="Helical" evidence="2">
    <location>
        <begin position="7"/>
        <end position="30"/>
    </location>
</feature>